<dbReference type="InterPro" id="IPR042099">
    <property type="entry name" value="ANL_N_sf"/>
</dbReference>
<protein>
    <submittedName>
        <fullName evidence="1">Phenylacetate-CoA ligase</fullName>
    </submittedName>
</protein>
<comment type="caution">
    <text evidence="1">The sequence shown here is derived from an EMBL/GenBank/DDBJ whole genome shotgun (WGS) entry which is preliminary data.</text>
</comment>
<organism evidence="1 2">
    <name type="scientific">Kitasatospora atroaurantiaca</name>
    <dbReference type="NCBI Taxonomy" id="285545"/>
    <lineage>
        <taxon>Bacteria</taxon>
        <taxon>Bacillati</taxon>
        <taxon>Actinomycetota</taxon>
        <taxon>Actinomycetes</taxon>
        <taxon>Kitasatosporales</taxon>
        <taxon>Streptomycetaceae</taxon>
        <taxon>Kitasatospora</taxon>
    </lineage>
</organism>
<evidence type="ECO:0000313" key="1">
    <source>
        <dbReference type="EMBL" id="TWE15611.1"/>
    </source>
</evidence>
<dbReference type="PANTHER" id="PTHR43845">
    <property type="entry name" value="BLR5969 PROTEIN"/>
    <property type="match status" value="1"/>
</dbReference>
<evidence type="ECO:0000313" key="2">
    <source>
        <dbReference type="Proteomes" id="UP000318416"/>
    </source>
</evidence>
<sequence>MPVQPIAELIRFVRRNSPFYTELYAGLPDRTAKLTDLPVVPQTEFWQANTPRDNRLLTGPLEEAVVFKSGGTTGSPKFSFYSREEWREFTTSFGAGLVDAGLRPGHRVADLFYAGDLYASYTFILDALNHSPVANVRLPIGGAAPLESTAQTLEQFEVEVVAGTPTTLCALADHLLASGRELPCVELLLFGGEGLFQDQQPLLGKVFPNARVSSIGYAAVDAGLLGRPVPGPDTRVHRVFAPETVVEILDDHTGEPITREGVPGRVVVTDLRRRLMPVLRYPVGDRAEWTDVAAGQFRILGRAQEGVRVGPVSLYTQDVLDLVRAADPAGRVTGVQLVVRRWRGRDGLVLRLACDGNPAGLPELAATVEAGLHAARPLYPEAVAAGYVHPLTVTWVRHHELAVNARTGKLIRVLDERPHA</sequence>
<dbReference type="SUPFAM" id="SSF56801">
    <property type="entry name" value="Acetyl-CoA synthetase-like"/>
    <property type="match status" value="1"/>
</dbReference>
<dbReference type="EMBL" id="VIVR01000001">
    <property type="protein sequence ID" value="TWE15611.1"/>
    <property type="molecule type" value="Genomic_DNA"/>
</dbReference>
<gene>
    <name evidence="1" type="ORF">FB465_0529</name>
</gene>
<keyword evidence="1" id="KW-0436">Ligase</keyword>
<dbReference type="Gene3D" id="3.40.50.12780">
    <property type="entry name" value="N-terminal domain of ligase-like"/>
    <property type="match status" value="1"/>
</dbReference>
<proteinExistence type="predicted"/>
<dbReference type="AlphaFoldDB" id="A0A561EJ14"/>
<dbReference type="RefSeq" id="WP_145787207.1">
    <property type="nucleotide sequence ID" value="NZ_BAAABR010000004.1"/>
</dbReference>
<dbReference type="Proteomes" id="UP000318416">
    <property type="component" value="Unassembled WGS sequence"/>
</dbReference>
<name>A0A561EJ14_9ACTN</name>
<dbReference type="OrthoDB" id="580775at2"/>
<dbReference type="GO" id="GO:0016874">
    <property type="term" value="F:ligase activity"/>
    <property type="evidence" value="ECO:0007669"/>
    <property type="project" value="UniProtKB-KW"/>
</dbReference>
<accession>A0A561EJ14</accession>
<dbReference type="PANTHER" id="PTHR43845:SF1">
    <property type="entry name" value="BLR5969 PROTEIN"/>
    <property type="match status" value="1"/>
</dbReference>
<reference evidence="1 2" key="1">
    <citation type="submission" date="2019-06" db="EMBL/GenBank/DDBJ databases">
        <title>Sequencing the genomes of 1000 actinobacteria strains.</title>
        <authorList>
            <person name="Klenk H.-P."/>
        </authorList>
    </citation>
    <scope>NUCLEOTIDE SEQUENCE [LARGE SCALE GENOMIC DNA]</scope>
    <source>
        <strain evidence="1 2">DSM 41649</strain>
    </source>
</reference>
<keyword evidence="2" id="KW-1185">Reference proteome</keyword>